<dbReference type="Proteomes" id="UP000238322">
    <property type="component" value="Unassembled WGS sequence"/>
</dbReference>
<sequence>MHFSRYIFVILCLGVSLPAMTPAWAEGPWEITPESTAALDRGLTWLAENQGPNGDWESDDLGLIGMGALAFMADGHAPGRGKFGQPLDRALNRILSSPRPSGLLNVADAQRDMYNHGLTTFVLGQAHGMTNDARINGVLDRALKLIAFTQAEDGGWDYRAVRRENGHDLSLAVMQAKALRSAMDTGIEVAPEVVDLAISSVREHYSPEGVSRDASEAEQRKYPGQFTYTRHGGKASLAMAAAGVVCLQEFGQYDDWRIQKNMEIIHAEIAKLKQKDNRQNGRLPFDAYTLYYVGQALYQVGGEDWQRSYPILRDAVVESQVVRPGNPREDGHWNAGAHVGGKPGDLYGTAVGCFILAMPNRYLPILQEGRIESFQHEVP</sequence>
<dbReference type="EMBL" id="PUHY01000014">
    <property type="protein sequence ID" value="PQO30506.1"/>
    <property type="molecule type" value="Genomic_DNA"/>
</dbReference>
<proteinExistence type="predicted"/>
<keyword evidence="1" id="KW-0732">Signal</keyword>
<gene>
    <name evidence="2" type="ORF">C5Y83_24415</name>
</gene>
<dbReference type="AlphaFoldDB" id="A0A2S8FEB4"/>
<dbReference type="Gene3D" id="1.50.10.20">
    <property type="match status" value="1"/>
</dbReference>
<organism evidence="2 3">
    <name type="scientific">Blastopirellula marina</name>
    <dbReference type="NCBI Taxonomy" id="124"/>
    <lineage>
        <taxon>Bacteria</taxon>
        <taxon>Pseudomonadati</taxon>
        <taxon>Planctomycetota</taxon>
        <taxon>Planctomycetia</taxon>
        <taxon>Pirellulales</taxon>
        <taxon>Pirellulaceae</taxon>
        <taxon>Blastopirellula</taxon>
    </lineage>
</organism>
<accession>A0A2S8FEB4</accession>
<comment type="caution">
    <text evidence="2">The sequence shown here is derived from an EMBL/GenBank/DDBJ whole genome shotgun (WGS) entry which is preliminary data.</text>
</comment>
<name>A0A2S8FEB4_9BACT</name>
<evidence type="ECO:0000313" key="3">
    <source>
        <dbReference type="Proteomes" id="UP000238322"/>
    </source>
</evidence>
<dbReference type="OrthoDB" id="265313at2"/>
<feature type="signal peptide" evidence="1">
    <location>
        <begin position="1"/>
        <end position="25"/>
    </location>
</feature>
<dbReference type="InterPro" id="IPR008930">
    <property type="entry name" value="Terpenoid_cyclase/PrenylTrfase"/>
</dbReference>
<feature type="chain" id="PRO_5015579053" evidence="1">
    <location>
        <begin position="26"/>
        <end position="379"/>
    </location>
</feature>
<evidence type="ECO:0000313" key="2">
    <source>
        <dbReference type="EMBL" id="PQO30506.1"/>
    </source>
</evidence>
<protein>
    <submittedName>
        <fullName evidence="2">Squalene--hopene cyclase</fullName>
    </submittedName>
</protein>
<evidence type="ECO:0000256" key="1">
    <source>
        <dbReference type="SAM" id="SignalP"/>
    </source>
</evidence>
<reference evidence="2 3" key="1">
    <citation type="submission" date="2018-02" db="EMBL/GenBank/DDBJ databases">
        <title>Comparative genomes isolates from brazilian mangrove.</title>
        <authorList>
            <person name="Araujo J.E."/>
            <person name="Taketani R.G."/>
            <person name="Silva M.C.P."/>
            <person name="Loureco M.V."/>
            <person name="Andreote F.D."/>
        </authorList>
    </citation>
    <scope>NUCLEOTIDE SEQUENCE [LARGE SCALE GENOMIC DNA]</scope>
    <source>
        <strain evidence="2 3">Hex-1 MGV</strain>
    </source>
</reference>
<dbReference type="SUPFAM" id="SSF48239">
    <property type="entry name" value="Terpenoid cyclases/Protein prenyltransferases"/>
    <property type="match status" value="1"/>
</dbReference>